<dbReference type="Proteomes" id="UP000887575">
    <property type="component" value="Unassembled WGS sequence"/>
</dbReference>
<keyword evidence="3" id="KW-1185">Reference proteome</keyword>
<dbReference type="Pfam" id="PF04388">
    <property type="entry name" value="Hamartin"/>
    <property type="match status" value="1"/>
</dbReference>
<feature type="region of interest" description="Disordered" evidence="2">
    <location>
        <begin position="1066"/>
        <end position="1125"/>
    </location>
</feature>
<evidence type="ECO:0000313" key="4">
    <source>
        <dbReference type="WBParaSite" id="MBELARI_LOCUS19255"/>
    </source>
</evidence>
<evidence type="ECO:0000313" key="3">
    <source>
        <dbReference type="Proteomes" id="UP000887575"/>
    </source>
</evidence>
<dbReference type="InterPro" id="IPR007483">
    <property type="entry name" value="Hamartin"/>
</dbReference>
<dbReference type="AlphaFoldDB" id="A0AAF3EYH4"/>
<feature type="compositionally biased region" description="Basic and acidic residues" evidence="2">
    <location>
        <begin position="459"/>
        <end position="472"/>
    </location>
</feature>
<accession>A0AAF3EYH4</accession>
<dbReference type="GO" id="GO:0032007">
    <property type="term" value="P:negative regulation of TOR signaling"/>
    <property type="evidence" value="ECO:0007669"/>
    <property type="project" value="TreeGrafter"/>
</dbReference>
<dbReference type="GO" id="GO:0008285">
    <property type="term" value="P:negative regulation of cell population proliferation"/>
    <property type="evidence" value="ECO:0007669"/>
    <property type="project" value="TreeGrafter"/>
</dbReference>
<dbReference type="WBParaSite" id="MBELARI_LOCUS19255">
    <property type="protein sequence ID" value="MBELARI_LOCUS19255"/>
    <property type="gene ID" value="MBELARI_LOCUS19255"/>
</dbReference>
<dbReference type="PANTHER" id="PTHR15154:SF2">
    <property type="entry name" value="HAMARTIN"/>
    <property type="match status" value="1"/>
</dbReference>
<organism evidence="3 4">
    <name type="scientific">Mesorhabditis belari</name>
    <dbReference type="NCBI Taxonomy" id="2138241"/>
    <lineage>
        <taxon>Eukaryota</taxon>
        <taxon>Metazoa</taxon>
        <taxon>Ecdysozoa</taxon>
        <taxon>Nematoda</taxon>
        <taxon>Chromadorea</taxon>
        <taxon>Rhabditida</taxon>
        <taxon>Rhabditina</taxon>
        <taxon>Rhabditomorpha</taxon>
        <taxon>Rhabditoidea</taxon>
        <taxon>Rhabditidae</taxon>
        <taxon>Mesorhabditinae</taxon>
        <taxon>Mesorhabditis</taxon>
    </lineage>
</organism>
<feature type="region of interest" description="Disordered" evidence="2">
    <location>
        <begin position="356"/>
        <end position="395"/>
    </location>
</feature>
<feature type="coiled-coil region" evidence="1">
    <location>
        <begin position="790"/>
        <end position="874"/>
    </location>
</feature>
<dbReference type="PANTHER" id="PTHR15154">
    <property type="entry name" value="HAMARTIN"/>
    <property type="match status" value="1"/>
</dbReference>
<evidence type="ECO:0000256" key="2">
    <source>
        <dbReference type="SAM" id="MobiDB-lite"/>
    </source>
</evidence>
<protein>
    <submittedName>
        <fullName evidence="4">Hamartin</fullName>
    </submittedName>
</protein>
<keyword evidence="1" id="KW-0175">Coiled coil</keyword>
<reference evidence="4" key="1">
    <citation type="submission" date="2024-02" db="UniProtKB">
        <authorList>
            <consortium name="WormBaseParasite"/>
        </authorList>
    </citation>
    <scope>IDENTIFICATION</scope>
</reference>
<dbReference type="GO" id="GO:0051726">
    <property type="term" value="P:regulation of cell cycle"/>
    <property type="evidence" value="ECO:0007669"/>
    <property type="project" value="TreeGrafter"/>
</dbReference>
<feature type="region of interest" description="Disordered" evidence="2">
    <location>
        <begin position="598"/>
        <end position="638"/>
    </location>
</feature>
<proteinExistence type="predicted"/>
<feature type="compositionally biased region" description="Polar residues" evidence="2">
    <location>
        <begin position="1068"/>
        <end position="1082"/>
    </location>
</feature>
<feature type="region of interest" description="Disordered" evidence="2">
    <location>
        <begin position="459"/>
        <end position="511"/>
    </location>
</feature>
<dbReference type="GO" id="GO:0033596">
    <property type="term" value="C:TSC1-TSC2 complex"/>
    <property type="evidence" value="ECO:0007669"/>
    <property type="project" value="TreeGrafter"/>
</dbReference>
<feature type="coiled-coil region" evidence="1">
    <location>
        <begin position="913"/>
        <end position="1041"/>
    </location>
</feature>
<feature type="compositionally biased region" description="Polar residues" evidence="2">
    <location>
        <begin position="626"/>
        <end position="638"/>
    </location>
</feature>
<sequence>MSRLSASSSRACSSPTNRNVNINKLLSLLDSDDKQVENDIRQALHYQLGMGQGIRQLVNHYYEHGSGRALDLLTEIKDPHDFALLDVVKEMMMNAKKTPAAIILLGQIVQSAPSWVPRIAKHEIFQTVLKFVNRTHTHVMAEDIAALLFLASLLPHCAVMSEIQLRQLFDTFVNAAGFLQGKMRDLRANTNPVDRINVSHLQYAVREYFHSLYGIYPYMLIHHLRSYFKTIHSPEQQAILDGVVIPLLNGVKLHPNLLIMDREKELSRERWAKKEAHDFLDDCRRVVIGLIPTTYNVDQPDVEGESRGGEGGDDIFLALLPTTSQDGQMSNTQTEESAATDAINTGANFDLMSLLNTPPGTRSSSPHGRAINESLKDSVISSRQRDASGNSSRSRSFISQLIGNVKKAISPQVERVYEPLIEVVAEDGDNASGTVSTAEEAEEVFDVDHLLSAKVTMVQRERAESNAEEMRKTSQKHSVQRLSGEFDERSRDPSGNSGGKRSGPRRSDPMVNYMDEVVAAREAARQSVRERGFTIDETKVHLNDAGDFMYNNNAISSDSVSNTSHEDLDVSSEPQHLVRPRFSVSAFFNKFNRQRFHSECPPLQNDETDITGQVKDENSPELEGATSKNVSEMQGLRSSSCPDIRDLLRRRRSVPDAFVNQIESQTFQSIAFPQNEKQLLQAFPYLTLITGPQMSLYGKLEKTLEQQHEENRAAYIAASKAYHNTLKDLYLADRLPGRIYDDMSHILQDLTPEAQTEVLQSRLRLVNQHLLYERSCRLLHANRNRRLYGRIRLQKNLENELARYRENEIEMLTERENLIKALSQMRSQEKKLKDESKKALQQLKEKYALLAEKNKKLEFDVKEQDMKIQILEDDLEKKSQPIELAWRKATDAEACIDITQKELDATRAQLVMHEGVARENQQLKDQIEMLKKKNQDIGMSPEVINRIRSLEIACGDYENRIAILNGERDNLETSVTTFEEIVSGQKRELEMLHEKLRRAARQINEQADAAEQKFISLQLVCRELESHVNELYLKLESIEESPIDESVEKANIFSFVELPESERGRVENWSSAEQMLDSNPDSPVSLRPSPAVDNVTGMDRSISVPPDSYDNFVSTSPPNERCSLP</sequence>
<evidence type="ECO:0000256" key="1">
    <source>
        <dbReference type="SAM" id="Coils"/>
    </source>
</evidence>
<feature type="compositionally biased region" description="Polar residues" evidence="2">
    <location>
        <begin position="356"/>
        <end position="366"/>
    </location>
</feature>
<name>A0AAF3EYH4_9BILA</name>